<name>A0A1F5CC89_9BACT</name>
<dbReference type="EMBL" id="MEYV01000007">
    <property type="protein sequence ID" value="OGD40489.1"/>
    <property type="molecule type" value="Genomic_DNA"/>
</dbReference>
<dbReference type="InterPro" id="IPR036291">
    <property type="entry name" value="NAD(P)-bd_dom_sf"/>
</dbReference>
<dbReference type="GO" id="GO:0019305">
    <property type="term" value="P:dTDP-rhamnose biosynthetic process"/>
    <property type="evidence" value="ECO:0007669"/>
    <property type="project" value="UniProtKB-UniPathway"/>
</dbReference>
<dbReference type="NCBIfam" id="TIGR01214">
    <property type="entry name" value="rmlD"/>
    <property type="match status" value="1"/>
</dbReference>
<dbReference type="InterPro" id="IPR029903">
    <property type="entry name" value="RmlD-like-bd"/>
</dbReference>
<keyword evidence="2" id="KW-0560">Oxidoreductase</keyword>
<dbReference type="EC" id="1.1.1.133" evidence="2"/>
<evidence type="ECO:0000313" key="4">
    <source>
        <dbReference type="EMBL" id="OGD40489.1"/>
    </source>
</evidence>
<evidence type="ECO:0000313" key="5">
    <source>
        <dbReference type="Proteomes" id="UP000177197"/>
    </source>
</evidence>
<evidence type="ECO:0000256" key="1">
    <source>
        <dbReference type="ARBA" id="ARBA00010944"/>
    </source>
</evidence>
<reference evidence="4 5" key="1">
    <citation type="journal article" date="2016" name="Nat. Commun.">
        <title>Thousands of microbial genomes shed light on interconnected biogeochemical processes in an aquifer system.</title>
        <authorList>
            <person name="Anantharaman K."/>
            <person name="Brown C.T."/>
            <person name="Hug L.A."/>
            <person name="Sharon I."/>
            <person name="Castelle C.J."/>
            <person name="Probst A.J."/>
            <person name="Thomas B.C."/>
            <person name="Singh A."/>
            <person name="Wilkins M.J."/>
            <person name="Karaoz U."/>
            <person name="Brodie E.L."/>
            <person name="Williams K.H."/>
            <person name="Hubbard S.S."/>
            <person name="Banfield J.F."/>
        </authorList>
    </citation>
    <scope>NUCLEOTIDE SEQUENCE [LARGE SCALE GENOMIC DNA]</scope>
</reference>
<dbReference type="AlphaFoldDB" id="A0A1F5CC89"/>
<dbReference type="Gene3D" id="3.90.25.10">
    <property type="entry name" value="UDP-galactose 4-epimerase, domain 1"/>
    <property type="match status" value="1"/>
</dbReference>
<comment type="similarity">
    <text evidence="1 2">Belongs to the dTDP-4-dehydrorhamnose reductase family.</text>
</comment>
<dbReference type="InterPro" id="IPR005913">
    <property type="entry name" value="dTDP_dehydrorham_reduct"/>
</dbReference>
<gene>
    <name evidence="4" type="ORF">A3I30_00790</name>
</gene>
<comment type="pathway">
    <text evidence="2">Carbohydrate biosynthesis; dTDP-L-rhamnose biosynthesis.</text>
</comment>
<dbReference type="Proteomes" id="UP000177197">
    <property type="component" value="Unassembled WGS sequence"/>
</dbReference>
<keyword evidence="2" id="KW-0521">NADP</keyword>
<comment type="function">
    <text evidence="2">Catalyzes the reduction of dTDP-6-deoxy-L-lyxo-4-hexulose to yield dTDP-L-rhamnose.</text>
</comment>
<dbReference type="GO" id="GO:0005829">
    <property type="term" value="C:cytosol"/>
    <property type="evidence" value="ECO:0007669"/>
    <property type="project" value="TreeGrafter"/>
</dbReference>
<organism evidence="4 5">
    <name type="scientific">Candidatus Azambacteria bacterium RIFCSPLOWO2_02_FULL_44_14</name>
    <dbReference type="NCBI Taxonomy" id="1797306"/>
    <lineage>
        <taxon>Bacteria</taxon>
        <taxon>Candidatus Azamiibacteriota</taxon>
    </lineage>
</organism>
<evidence type="ECO:0000259" key="3">
    <source>
        <dbReference type="Pfam" id="PF04321"/>
    </source>
</evidence>
<accession>A0A1F5CC89</accession>
<dbReference type="PANTHER" id="PTHR10491:SF4">
    <property type="entry name" value="METHIONINE ADENOSYLTRANSFERASE 2 SUBUNIT BETA"/>
    <property type="match status" value="1"/>
</dbReference>
<comment type="caution">
    <text evidence="4">The sequence shown here is derived from an EMBL/GenBank/DDBJ whole genome shotgun (WGS) entry which is preliminary data.</text>
</comment>
<sequence>MKKILIIGSTGQLAFDLIRVLKGSYKIIPVARNDFDVVDSLGAEKFIKSHKPDIVINAAAYHKTEECELNPEKSFQVNAIGAYNVARAANEINARIIFFSTDYVFDGNKKFFTENDAPKPLNIWGASRLAGEILVRIANPNHYIIRTSWLFGVHRSSKGHNFVSLMLEKARAGNPIKVVNDQFGSPTYAYDLALKVKELISKRALSGIYHITNSGSCSWYEFAKKIFELTKVKIRLVAVSSREFPSLLKRPTYSVLKNQNLKKVGIENLRPWEKALSAYLGESRLLNIK</sequence>
<dbReference type="Gene3D" id="3.40.50.720">
    <property type="entry name" value="NAD(P)-binding Rossmann-like Domain"/>
    <property type="match status" value="1"/>
</dbReference>
<dbReference type="Pfam" id="PF04321">
    <property type="entry name" value="RmlD_sub_bind"/>
    <property type="match status" value="1"/>
</dbReference>
<dbReference type="PANTHER" id="PTHR10491">
    <property type="entry name" value="DTDP-4-DEHYDRORHAMNOSE REDUCTASE"/>
    <property type="match status" value="1"/>
</dbReference>
<dbReference type="SUPFAM" id="SSF51735">
    <property type="entry name" value="NAD(P)-binding Rossmann-fold domains"/>
    <property type="match status" value="1"/>
</dbReference>
<dbReference type="CDD" id="cd05254">
    <property type="entry name" value="dTDP_HR_like_SDR_e"/>
    <property type="match status" value="1"/>
</dbReference>
<dbReference type="GO" id="GO:0008831">
    <property type="term" value="F:dTDP-4-dehydrorhamnose reductase activity"/>
    <property type="evidence" value="ECO:0007669"/>
    <property type="project" value="UniProtKB-EC"/>
</dbReference>
<feature type="domain" description="RmlD-like substrate binding" evidence="3">
    <location>
        <begin position="3"/>
        <end position="282"/>
    </location>
</feature>
<dbReference type="UniPathway" id="UPA00124"/>
<evidence type="ECO:0000256" key="2">
    <source>
        <dbReference type="RuleBase" id="RU364082"/>
    </source>
</evidence>
<proteinExistence type="inferred from homology"/>
<protein>
    <recommendedName>
        <fullName evidence="2">dTDP-4-dehydrorhamnose reductase</fullName>
        <ecNumber evidence="2">1.1.1.133</ecNumber>
    </recommendedName>
</protein>